<protein>
    <recommendedName>
        <fullName evidence="2">Mso1 N-terminal domain-containing protein</fullName>
    </recommendedName>
</protein>
<evidence type="ECO:0000313" key="3">
    <source>
        <dbReference type="EMBL" id="SSD59514.1"/>
    </source>
</evidence>
<feature type="region of interest" description="Disordered" evidence="1">
    <location>
        <begin position="167"/>
        <end position="234"/>
    </location>
</feature>
<feature type="region of interest" description="Disordered" evidence="1">
    <location>
        <begin position="81"/>
        <end position="147"/>
    </location>
</feature>
<dbReference type="InterPro" id="IPR028095">
    <property type="entry name" value="Mso1_N_dom"/>
</dbReference>
<feature type="compositionally biased region" description="Polar residues" evidence="1">
    <location>
        <begin position="179"/>
        <end position="199"/>
    </location>
</feature>
<evidence type="ECO:0000256" key="1">
    <source>
        <dbReference type="SAM" id="MobiDB-lite"/>
    </source>
</evidence>
<evidence type="ECO:0000313" key="4">
    <source>
        <dbReference type="Proteomes" id="UP000262825"/>
    </source>
</evidence>
<keyword evidence="4" id="KW-1185">Reference proteome</keyword>
<accession>A0A376B4W2</accession>
<gene>
    <name evidence="3" type="ORF">SCODWIG_01275</name>
</gene>
<dbReference type="Pfam" id="PF14475">
    <property type="entry name" value="Mso1_Sec1_bdg"/>
    <property type="match status" value="1"/>
</dbReference>
<evidence type="ECO:0000259" key="2">
    <source>
        <dbReference type="Pfam" id="PF14475"/>
    </source>
</evidence>
<feature type="compositionally biased region" description="Basic and acidic residues" evidence="1">
    <location>
        <begin position="101"/>
        <end position="110"/>
    </location>
</feature>
<dbReference type="AlphaFoldDB" id="A0A376B4W2"/>
<dbReference type="Proteomes" id="UP000262825">
    <property type="component" value="Unassembled WGS sequence"/>
</dbReference>
<dbReference type="EMBL" id="UFAJ01000154">
    <property type="protein sequence ID" value="SSD59514.1"/>
    <property type="molecule type" value="Genomic_DNA"/>
</dbReference>
<proteinExistence type="predicted"/>
<name>A0A376B4W2_9ASCO</name>
<organism evidence="3 4">
    <name type="scientific">Saccharomycodes ludwigii</name>
    <dbReference type="NCBI Taxonomy" id="36035"/>
    <lineage>
        <taxon>Eukaryota</taxon>
        <taxon>Fungi</taxon>
        <taxon>Dikarya</taxon>
        <taxon>Ascomycota</taxon>
        <taxon>Saccharomycotina</taxon>
        <taxon>Saccharomycetes</taxon>
        <taxon>Saccharomycodales</taxon>
        <taxon>Saccharomycodaceae</taxon>
        <taxon>Saccharomycodes</taxon>
    </lineage>
</organism>
<reference evidence="4" key="1">
    <citation type="submission" date="2018-06" db="EMBL/GenBank/DDBJ databases">
        <authorList>
            <person name="Guldener U."/>
        </authorList>
    </citation>
    <scope>NUCLEOTIDE SEQUENCE [LARGE SCALE GENOMIC DNA]</scope>
    <source>
        <strain evidence="4">UTAD17</strain>
    </source>
</reference>
<feature type="domain" description="Mso1 N-terminal" evidence="2">
    <location>
        <begin position="31"/>
        <end position="71"/>
    </location>
</feature>
<dbReference type="VEuPathDB" id="FungiDB:SCODWIG_01275"/>
<dbReference type="OrthoDB" id="3973185at2759"/>
<sequence>MSSNGSSINNRNSIGFWDKFKTSTKSITSQFQGLSLRSEKDGDSPDSTLVHIALVNYYRNQEPFQGFPDWLGHKEELPDEQKILRKQKQEHRGPLSSLANEIEKKEEQYHHHQQGGNDKSDSRNNAPRNRFTFGSVLNQRNQPKEPTIAPSAQFQSMFASTANSVSTSTATNSAEPHRQTSVKSTLSFIGSSSTTNHSEVISEEVSTRLDRATSSSSMLMRDRLKRAKNPTQFS</sequence>